<evidence type="ECO:0000313" key="4">
    <source>
        <dbReference type="Proteomes" id="UP000289738"/>
    </source>
</evidence>
<evidence type="ECO:0000256" key="1">
    <source>
        <dbReference type="SAM" id="MobiDB-lite"/>
    </source>
</evidence>
<accession>A0A444Y760</accession>
<dbReference type="PANTHER" id="PTHR33177:SF79">
    <property type="entry name" value="LITAF DOMAIN-CONTAINING PROTEIN"/>
    <property type="match status" value="1"/>
</dbReference>
<dbReference type="EMBL" id="SDMP01000018">
    <property type="protein sequence ID" value="RYQ97780.1"/>
    <property type="molecule type" value="Genomic_DNA"/>
</dbReference>
<dbReference type="InterPro" id="IPR056440">
    <property type="entry name" value="Zn-ribbon_GIR1"/>
</dbReference>
<feature type="region of interest" description="Disordered" evidence="1">
    <location>
        <begin position="55"/>
        <end position="74"/>
    </location>
</feature>
<keyword evidence="4" id="KW-1185">Reference proteome</keyword>
<evidence type="ECO:0000313" key="3">
    <source>
        <dbReference type="EMBL" id="RYQ97780.1"/>
    </source>
</evidence>
<comment type="caution">
    <text evidence="3">The sequence shown here is derived from an EMBL/GenBank/DDBJ whole genome shotgun (WGS) entry which is preliminary data.</text>
</comment>
<sequence>MMYKRLSALWKKYIESLTQNLLLFILSFRKQMKGDTAKSGAELELNLKLMCFPASSSTTTTDESSSLESSNASSEMSCVSSSSEEAKPMVLVGCLGCLMYVLLSGADPNPKCPNCNSRVLLDILKNEKINNPIP</sequence>
<protein>
    <recommendedName>
        <fullName evidence="2">GIR1-like zinc ribbon domain-containing protein</fullName>
    </recommendedName>
</protein>
<reference evidence="3 4" key="1">
    <citation type="submission" date="2019-01" db="EMBL/GenBank/DDBJ databases">
        <title>Sequencing of cultivated peanut Arachis hypogaea provides insights into genome evolution and oil improvement.</title>
        <authorList>
            <person name="Chen X."/>
        </authorList>
    </citation>
    <scope>NUCLEOTIDE SEQUENCE [LARGE SCALE GENOMIC DNA]</scope>
    <source>
        <strain evidence="4">cv. Fuhuasheng</strain>
        <tissue evidence="3">Leaves</tissue>
    </source>
</reference>
<dbReference type="PANTHER" id="PTHR33177">
    <property type="entry name" value="PUTATIVE-RELATED"/>
    <property type="match status" value="1"/>
</dbReference>
<proteinExistence type="predicted"/>
<dbReference type="STRING" id="3818.A0A444Y760"/>
<dbReference type="AlphaFoldDB" id="A0A444Y760"/>
<gene>
    <name evidence="3" type="ORF">Ahy_B08g093860</name>
</gene>
<name>A0A444Y760_ARAHY</name>
<feature type="domain" description="GIR1-like zinc ribbon" evidence="2">
    <location>
        <begin position="89"/>
        <end position="125"/>
    </location>
</feature>
<dbReference type="InterPro" id="IPR055281">
    <property type="entry name" value="GIR1-2/SIED1"/>
</dbReference>
<evidence type="ECO:0000259" key="2">
    <source>
        <dbReference type="Pfam" id="PF24747"/>
    </source>
</evidence>
<dbReference type="Proteomes" id="UP000289738">
    <property type="component" value="Chromosome B08"/>
</dbReference>
<organism evidence="3 4">
    <name type="scientific">Arachis hypogaea</name>
    <name type="common">Peanut</name>
    <dbReference type="NCBI Taxonomy" id="3818"/>
    <lineage>
        <taxon>Eukaryota</taxon>
        <taxon>Viridiplantae</taxon>
        <taxon>Streptophyta</taxon>
        <taxon>Embryophyta</taxon>
        <taxon>Tracheophyta</taxon>
        <taxon>Spermatophyta</taxon>
        <taxon>Magnoliopsida</taxon>
        <taxon>eudicotyledons</taxon>
        <taxon>Gunneridae</taxon>
        <taxon>Pentapetalae</taxon>
        <taxon>rosids</taxon>
        <taxon>fabids</taxon>
        <taxon>Fabales</taxon>
        <taxon>Fabaceae</taxon>
        <taxon>Papilionoideae</taxon>
        <taxon>50 kb inversion clade</taxon>
        <taxon>dalbergioids sensu lato</taxon>
        <taxon>Dalbergieae</taxon>
        <taxon>Pterocarpus clade</taxon>
        <taxon>Arachis</taxon>
    </lineage>
</organism>
<dbReference type="Pfam" id="PF24747">
    <property type="entry name" value="Zn-ribbon_GIR1"/>
    <property type="match status" value="1"/>
</dbReference>